<keyword evidence="1" id="KW-1133">Transmembrane helix</keyword>
<dbReference type="KEGG" id="sli:Slin_2047"/>
<evidence type="ECO:0000256" key="1">
    <source>
        <dbReference type="SAM" id="Phobius"/>
    </source>
</evidence>
<organism evidence="2 3">
    <name type="scientific">Spirosoma linguale (strain ATCC 33905 / DSM 74 / LMG 10896 / Claus 1)</name>
    <dbReference type="NCBI Taxonomy" id="504472"/>
    <lineage>
        <taxon>Bacteria</taxon>
        <taxon>Pseudomonadati</taxon>
        <taxon>Bacteroidota</taxon>
        <taxon>Cytophagia</taxon>
        <taxon>Cytophagales</taxon>
        <taxon>Cytophagaceae</taxon>
        <taxon>Spirosoma</taxon>
    </lineage>
</organism>
<proteinExistence type="predicted"/>
<dbReference type="Pfam" id="PF20664">
    <property type="entry name" value="DUF6814"/>
    <property type="match status" value="1"/>
</dbReference>
<keyword evidence="1" id="KW-0472">Membrane</keyword>
<feature type="transmembrane region" description="Helical" evidence="1">
    <location>
        <begin position="43"/>
        <end position="65"/>
    </location>
</feature>
<dbReference type="EMBL" id="CP001769">
    <property type="protein sequence ID" value="ADB38092.1"/>
    <property type="molecule type" value="Genomic_DNA"/>
</dbReference>
<keyword evidence="1" id="KW-0812">Transmembrane</keyword>
<dbReference type="AlphaFoldDB" id="D2QCT7"/>
<dbReference type="RefSeq" id="WP_012926640.1">
    <property type="nucleotide sequence ID" value="NC_013730.1"/>
</dbReference>
<gene>
    <name evidence="2" type="ordered locus">Slin_2047</name>
</gene>
<evidence type="ECO:0000313" key="3">
    <source>
        <dbReference type="Proteomes" id="UP000002028"/>
    </source>
</evidence>
<evidence type="ECO:0000313" key="2">
    <source>
        <dbReference type="EMBL" id="ADB38092.1"/>
    </source>
</evidence>
<name>D2QCT7_SPILD</name>
<dbReference type="STRING" id="504472.Slin_2047"/>
<dbReference type="HOGENOM" id="CLU_193614_0_0_10"/>
<keyword evidence="3" id="KW-1185">Reference proteome</keyword>
<dbReference type="InterPro" id="IPR049211">
    <property type="entry name" value="DUF6814"/>
</dbReference>
<dbReference type="Proteomes" id="UP000002028">
    <property type="component" value="Chromosome"/>
</dbReference>
<sequence length="72" mass="8002">MKAIKKYMGVVWILLGLLVAYDRITDSLVKIASEKLEDNVFGWVVLLVLVPIVVGGLITFGRYALAGDYDEE</sequence>
<accession>D2QCT7</accession>
<reference evidence="2 3" key="1">
    <citation type="journal article" date="2010" name="Stand. Genomic Sci.">
        <title>Complete genome sequence of Spirosoma linguale type strain (1).</title>
        <authorList>
            <person name="Lail K."/>
            <person name="Sikorski J."/>
            <person name="Saunders E."/>
            <person name="Lapidus A."/>
            <person name="Glavina Del Rio T."/>
            <person name="Copeland A."/>
            <person name="Tice H."/>
            <person name="Cheng J.-F."/>
            <person name="Lucas S."/>
            <person name="Nolan M."/>
            <person name="Bruce D."/>
            <person name="Goodwin L."/>
            <person name="Pitluck S."/>
            <person name="Ivanova N."/>
            <person name="Mavromatis K."/>
            <person name="Ovchinnikova G."/>
            <person name="Pati A."/>
            <person name="Chen A."/>
            <person name="Palaniappan K."/>
            <person name="Land M."/>
            <person name="Hauser L."/>
            <person name="Chang Y.-J."/>
            <person name="Jeffries C.D."/>
            <person name="Chain P."/>
            <person name="Brettin T."/>
            <person name="Detter J.C."/>
            <person name="Schuetze A."/>
            <person name="Rohde M."/>
            <person name="Tindall B.J."/>
            <person name="Goeker M."/>
            <person name="Bristow J."/>
            <person name="Eisen J.A."/>
            <person name="Markowitz V."/>
            <person name="Hugenholtz P."/>
            <person name="Kyrpides N.C."/>
            <person name="Klenk H.-P."/>
            <person name="Chen F."/>
        </authorList>
    </citation>
    <scope>NUCLEOTIDE SEQUENCE [LARGE SCALE GENOMIC DNA]</scope>
    <source>
        <strain evidence="3">ATCC 33905 / DSM 74 / LMG 10896 / Claus 1</strain>
    </source>
</reference>
<protein>
    <submittedName>
        <fullName evidence="2">Uncharacterized protein</fullName>
    </submittedName>
</protein>